<evidence type="ECO:0000256" key="4">
    <source>
        <dbReference type="ARBA" id="ARBA00023263"/>
    </source>
</evidence>
<dbReference type="Gene3D" id="2.60.40.1090">
    <property type="entry name" value="Fimbrial-type adhesion domain"/>
    <property type="match status" value="1"/>
</dbReference>
<proteinExistence type="inferred from homology"/>
<evidence type="ECO:0000256" key="2">
    <source>
        <dbReference type="ARBA" id="ARBA00006671"/>
    </source>
</evidence>
<accession>A0ABX9F3S0</accession>
<dbReference type="PANTHER" id="PTHR33420">
    <property type="entry name" value="FIMBRIAL SUBUNIT ELFA-RELATED"/>
    <property type="match status" value="1"/>
</dbReference>
<dbReference type="InterPro" id="IPR036937">
    <property type="entry name" value="Adhesion_dom_fimbrial_sf"/>
</dbReference>
<evidence type="ECO:0000313" key="6">
    <source>
        <dbReference type="EMBL" id="RAY24714.1"/>
    </source>
</evidence>
<dbReference type="InterPro" id="IPR008966">
    <property type="entry name" value="Adhesion_dom_sf"/>
</dbReference>
<feature type="domain" description="Fimbrial-type adhesion" evidence="5">
    <location>
        <begin position="226"/>
        <end position="370"/>
    </location>
</feature>
<dbReference type="InterPro" id="IPR000259">
    <property type="entry name" value="Adhesion_dom_fimbrial"/>
</dbReference>
<protein>
    <recommendedName>
        <fullName evidence="5">Fimbrial-type adhesion domain-containing protein</fullName>
    </recommendedName>
</protein>
<reference evidence="6 7" key="1">
    <citation type="submission" date="2018-06" db="EMBL/GenBank/DDBJ databases">
        <title>ACT-28, a chromosomally-encoded AmpC with carbapenemase activity from Enterobacter kobei.</title>
        <authorList>
            <person name="Jousset A.B."/>
            <person name="Oueslati S."/>
            <person name="Bernabeu S."/>
            <person name="Takissian J."/>
            <person name="Creton E."/>
            <person name="Vogel A."/>
            <person name="Cotellon G."/>
            <person name="Bonnin R.A."/>
            <person name="Dortet L."/>
            <person name="Naas T."/>
        </authorList>
    </citation>
    <scope>NUCLEOTIDE SEQUENCE [LARGE SCALE GENOMIC DNA]</scope>
    <source>
        <strain evidence="6 7">149H6</strain>
    </source>
</reference>
<organism evidence="6 7">
    <name type="scientific">Enterobacter kobei</name>
    <dbReference type="NCBI Taxonomy" id="208224"/>
    <lineage>
        <taxon>Bacteria</taxon>
        <taxon>Pseudomonadati</taxon>
        <taxon>Pseudomonadota</taxon>
        <taxon>Gammaproteobacteria</taxon>
        <taxon>Enterobacterales</taxon>
        <taxon>Enterobacteriaceae</taxon>
        <taxon>Enterobacter</taxon>
        <taxon>Enterobacter cloacae complex</taxon>
    </lineage>
</organism>
<comment type="caution">
    <text evidence="6">The sequence shown here is derived from an EMBL/GenBank/DDBJ whole genome shotgun (WGS) entry which is preliminary data.</text>
</comment>
<comment type="subcellular location">
    <subcellularLocation>
        <location evidence="1">Fimbrium</location>
    </subcellularLocation>
</comment>
<keyword evidence="3" id="KW-0732">Signal</keyword>
<keyword evidence="4" id="KW-0281">Fimbrium</keyword>
<evidence type="ECO:0000256" key="1">
    <source>
        <dbReference type="ARBA" id="ARBA00004561"/>
    </source>
</evidence>
<sequence length="371" mass="40302">MNNNQNRKWMRMFKEFTHSPFINGAVKVALTGLLFSFCQSGWAGECRMGDGYGGTTKLVNSEYSGATIRLPDQGAYINEIFTVNLTPGIQINCSPVKGNDGYNLMAQTNPELLAGSKYNEGMFATNIPGIYYSVKVKTSDTGIGGLFGTNTTGWYTTAAWGPNTPLDGKWLNTYIFLYVGYDYQGNPNRETVIKPRPGTLGKMSIGDPADSNNQPWTFTIDENSFQIPVVLPTCDIVMLGNGTHTLDLGDYFVSDIRYKRVKDVPFSINFNDCTSVAQYTTKLTTTKLTGIDHDLLGNTLSTGAQGAGVKILYNNGNSQLIPNDANSSYVMTETGVPTSTQINFVAQLIADGSMITPGAFSASGVFTISYN</sequence>
<evidence type="ECO:0000259" key="5">
    <source>
        <dbReference type="Pfam" id="PF00419"/>
    </source>
</evidence>
<gene>
    <name evidence="6" type="ORF">DP181_14095</name>
</gene>
<name>A0ABX9F3S0_9ENTR</name>
<dbReference type="EMBL" id="QMCK01000046">
    <property type="protein sequence ID" value="RAY24714.1"/>
    <property type="molecule type" value="Genomic_DNA"/>
</dbReference>
<evidence type="ECO:0000313" key="7">
    <source>
        <dbReference type="Proteomes" id="UP000250603"/>
    </source>
</evidence>
<evidence type="ECO:0000256" key="3">
    <source>
        <dbReference type="ARBA" id="ARBA00022729"/>
    </source>
</evidence>
<dbReference type="InterPro" id="IPR050263">
    <property type="entry name" value="Bact_Fimbrial_Adh_Pro"/>
</dbReference>
<dbReference type="Pfam" id="PF00419">
    <property type="entry name" value="Fimbrial"/>
    <property type="match status" value="1"/>
</dbReference>
<keyword evidence="7" id="KW-1185">Reference proteome</keyword>
<dbReference type="PANTHER" id="PTHR33420:SF12">
    <property type="entry name" value="FIMBRIN-LIKE PROTEIN FIMI-RELATED"/>
    <property type="match status" value="1"/>
</dbReference>
<comment type="similarity">
    <text evidence="2">Belongs to the fimbrial protein family.</text>
</comment>
<dbReference type="Proteomes" id="UP000250603">
    <property type="component" value="Unassembled WGS sequence"/>
</dbReference>
<dbReference type="SUPFAM" id="SSF49401">
    <property type="entry name" value="Bacterial adhesins"/>
    <property type="match status" value="1"/>
</dbReference>